<name>A0A074JUW2_9RHOB</name>
<accession>A0A074JUW2</accession>
<dbReference type="eggNOG" id="COG1017">
    <property type="taxonomic scope" value="Bacteria"/>
</dbReference>
<keyword evidence="1" id="KW-0408">Iron</keyword>
<evidence type="ECO:0000313" key="3">
    <source>
        <dbReference type="EMBL" id="KEO53102.1"/>
    </source>
</evidence>
<keyword evidence="1" id="KW-0561">Oxygen transport</keyword>
<dbReference type="AlphaFoldDB" id="A0A074JUW2"/>
<dbReference type="Gene3D" id="1.10.490.10">
    <property type="entry name" value="Globins"/>
    <property type="match status" value="1"/>
</dbReference>
<dbReference type="EMBL" id="AUND01000023">
    <property type="protein sequence ID" value="KEO53102.1"/>
    <property type="molecule type" value="Genomic_DNA"/>
</dbReference>
<dbReference type="GO" id="GO:0020037">
    <property type="term" value="F:heme binding"/>
    <property type="evidence" value="ECO:0007669"/>
    <property type="project" value="InterPro"/>
</dbReference>
<dbReference type="InterPro" id="IPR009050">
    <property type="entry name" value="Globin-like_sf"/>
</dbReference>
<gene>
    <name evidence="3" type="ORF">TP2_09175</name>
</gene>
<proteinExistence type="inferred from homology"/>
<evidence type="ECO:0000256" key="1">
    <source>
        <dbReference type="RuleBase" id="RU000356"/>
    </source>
</evidence>
<keyword evidence="1" id="KW-0813">Transport</keyword>
<evidence type="ECO:0000313" key="4">
    <source>
        <dbReference type="Proteomes" id="UP000027432"/>
    </source>
</evidence>
<keyword evidence="1" id="KW-0479">Metal-binding</keyword>
<sequence length="147" mass="16303">MTITEPLLPPERAARVRASAEHLDFEDPALFRDTFARLYAIHPELDQVLPNSEGGQQLKYAAMMEVILATLDPPDEQELELPGLGQMHVLFGAEPEYYTWLSEAVIAGIAAKLGDLWTPELEADWTELLSKVSAKMIAGVEALEEQV</sequence>
<dbReference type="InterPro" id="IPR012292">
    <property type="entry name" value="Globin/Proto"/>
</dbReference>
<dbReference type="RefSeq" id="WP_038077534.1">
    <property type="nucleotide sequence ID" value="NZ_AUND01000023.1"/>
</dbReference>
<dbReference type="SUPFAM" id="SSF46458">
    <property type="entry name" value="Globin-like"/>
    <property type="match status" value="1"/>
</dbReference>
<keyword evidence="4" id="KW-1185">Reference proteome</keyword>
<comment type="caution">
    <text evidence="3">The sequence shown here is derived from an EMBL/GenBank/DDBJ whole genome shotgun (WGS) entry which is preliminary data.</text>
</comment>
<keyword evidence="1" id="KW-0349">Heme</keyword>
<dbReference type="GO" id="GO:0019825">
    <property type="term" value="F:oxygen binding"/>
    <property type="evidence" value="ECO:0007669"/>
    <property type="project" value="InterPro"/>
</dbReference>
<dbReference type="Proteomes" id="UP000027432">
    <property type="component" value="Unassembled WGS sequence"/>
</dbReference>
<feature type="domain" description="Globin" evidence="2">
    <location>
        <begin position="6"/>
        <end position="141"/>
    </location>
</feature>
<dbReference type="STRING" id="1353537.TP2_09175"/>
<dbReference type="InterPro" id="IPR000971">
    <property type="entry name" value="Globin"/>
</dbReference>
<protein>
    <recommendedName>
        <fullName evidence="2">Globin domain-containing protein</fullName>
    </recommendedName>
</protein>
<dbReference type="Pfam" id="PF00042">
    <property type="entry name" value="Globin"/>
    <property type="match status" value="1"/>
</dbReference>
<reference evidence="3 4" key="1">
    <citation type="submission" date="2013-07" db="EMBL/GenBank/DDBJ databases">
        <title>Thioclava pacifica DSM 10166 Genome Sequencing.</title>
        <authorList>
            <person name="Lai Q."/>
            <person name="Shao Z."/>
        </authorList>
    </citation>
    <scope>NUCLEOTIDE SEQUENCE [LARGE SCALE GENOMIC DNA]</scope>
    <source>
        <strain evidence="3 4">DSM 10166</strain>
    </source>
</reference>
<dbReference type="GO" id="GO:0005344">
    <property type="term" value="F:oxygen carrier activity"/>
    <property type="evidence" value="ECO:0007669"/>
    <property type="project" value="UniProtKB-KW"/>
</dbReference>
<evidence type="ECO:0000259" key="2">
    <source>
        <dbReference type="PROSITE" id="PS01033"/>
    </source>
</evidence>
<dbReference type="OrthoDB" id="3213438at2"/>
<comment type="similarity">
    <text evidence="1">Belongs to the globin family.</text>
</comment>
<dbReference type="PROSITE" id="PS01033">
    <property type="entry name" value="GLOBIN"/>
    <property type="match status" value="1"/>
</dbReference>
<organism evidence="3 4">
    <name type="scientific">Thioclava pacifica DSM 10166</name>
    <dbReference type="NCBI Taxonomy" id="1353537"/>
    <lineage>
        <taxon>Bacteria</taxon>
        <taxon>Pseudomonadati</taxon>
        <taxon>Pseudomonadota</taxon>
        <taxon>Alphaproteobacteria</taxon>
        <taxon>Rhodobacterales</taxon>
        <taxon>Paracoccaceae</taxon>
        <taxon>Thioclava</taxon>
    </lineage>
</organism>